<accession>A0A3S5AKC2</accession>
<feature type="transmembrane region" description="Helical" evidence="2">
    <location>
        <begin position="86"/>
        <end position="113"/>
    </location>
</feature>
<keyword evidence="2" id="KW-0472">Membrane</keyword>
<keyword evidence="2" id="KW-1133">Transmembrane helix</keyword>
<name>A0A3S5AKC2_9PLAT</name>
<dbReference type="Proteomes" id="UP000784294">
    <property type="component" value="Unassembled WGS sequence"/>
</dbReference>
<reference evidence="3" key="1">
    <citation type="submission" date="2018-11" db="EMBL/GenBank/DDBJ databases">
        <authorList>
            <consortium name="Pathogen Informatics"/>
        </authorList>
    </citation>
    <scope>NUCLEOTIDE SEQUENCE</scope>
</reference>
<proteinExistence type="predicted"/>
<evidence type="ECO:0000256" key="1">
    <source>
        <dbReference type="SAM" id="MobiDB-lite"/>
    </source>
</evidence>
<sequence length="225" mass="24816">MPGVDRRPAESSGPSSLRSSTRSARRPDTKSFPPPAALASASPTLQTRWCWGCSFVASIRFRFRSTDAANLNCSGEETQNWLTPPILPFFALLFPLLLMMLIQVILPLMLMIISINLLSPPFIFLHVTNSLSALETVQEARLLHPTQIRPPLLVAPSCPQLLSWSFRMLSLQPPKQEAHDLTQGFALSNVCPYLPINPCRCVYVCIARLGTLEPSRAGPGRQVAP</sequence>
<evidence type="ECO:0000256" key="2">
    <source>
        <dbReference type="SAM" id="Phobius"/>
    </source>
</evidence>
<evidence type="ECO:0000313" key="3">
    <source>
        <dbReference type="EMBL" id="VEL22327.1"/>
    </source>
</evidence>
<evidence type="ECO:0000313" key="4">
    <source>
        <dbReference type="Proteomes" id="UP000784294"/>
    </source>
</evidence>
<feature type="region of interest" description="Disordered" evidence="1">
    <location>
        <begin position="1"/>
        <end position="39"/>
    </location>
</feature>
<dbReference type="AlphaFoldDB" id="A0A3S5AKC2"/>
<gene>
    <name evidence="3" type="ORF">PXEA_LOCUS15767</name>
</gene>
<dbReference type="EMBL" id="CAAALY010055792">
    <property type="protein sequence ID" value="VEL22327.1"/>
    <property type="molecule type" value="Genomic_DNA"/>
</dbReference>
<keyword evidence="2" id="KW-0812">Transmembrane</keyword>
<comment type="caution">
    <text evidence="3">The sequence shown here is derived from an EMBL/GenBank/DDBJ whole genome shotgun (WGS) entry which is preliminary data.</text>
</comment>
<feature type="compositionally biased region" description="Low complexity" evidence="1">
    <location>
        <begin position="11"/>
        <end position="22"/>
    </location>
</feature>
<keyword evidence="4" id="KW-1185">Reference proteome</keyword>
<protein>
    <submittedName>
        <fullName evidence="3">Uncharacterized protein</fullName>
    </submittedName>
</protein>
<organism evidence="3 4">
    <name type="scientific">Protopolystoma xenopodis</name>
    <dbReference type="NCBI Taxonomy" id="117903"/>
    <lineage>
        <taxon>Eukaryota</taxon>
        <taxon>Metazoa</taxon>
        <taxon>Spiralia</taxon>
        <taxon>Lophotrochozoa</taxon>
        <taxon>Platyhelminthes</taxon>
        <taxon>Monogenea</taxon>
        <taxon>Polyopisthocotylea</taxon>
        <taxon>Polystomatidea</taxon>
        <taxon>Polystomatidae</taxon>
        <taxon>Protopolystoma</taxon>
    </lineage>
</organism>